<accession>A0A1B8HR32</accession>
<proteinExistence type="predicted"/>
<evidence type="ECO:0000313" key="2">
    <source>
        <dbReference type="Proteomes" id="UP000092377"/>
    </source>
</evidence>
<keyword evidence="2" id="KW-1185">Reference proteome</keyword>
<comment type="caution">
    <text evidence="1">The sequence shown here is derived from an EMBL/GenBank/DDBJ whole genome shotgun (WGS) entry which is preliminary data.</text>
</comment>
<sequence length="74" mass="8579">MSAGVADYIFCAIKSDKVLSMPVFFDMNIGQEVIARERRHKIKINPPYKITKMYRLDNCRMKVPQPAVIGFCRQ</sequence>
<reference evidence="2" key="1">
    <citation type="submission" date="2016-06" db="EMBL/GenBank/DDBJ databases">
        <authorList>
            <person name="Butler K."/>
        </authorList>
    </citation>
    <scope>NUCLEOTIDE SEQUENCE [LARGE SCALE GENOMIC DNA]</scope>
    <source>
        <strain evidence="2">GCSL-Mp20</strain>
    </source>
</reference>
<name>A0A1B8HR32_9GAMM</name>
<dbReference type="AlphaFoldDB" id="A0A1B8HR32"/>
<evidence type="ECO:0000313" key="1">
    <source>
        <dbReference type="EMBL" id="OBU11845.1"/>
    </source>
</evidence>
<dbReference type="EMBL" id="LZEY01000011">
    <property type="protein sequence ID" value="OBU11845.1"/>
    <property type="molecule type" value="Genomic_DNA"/>
</dbReference>
<dbReference type="Proteomes" id="UP000092377">
    <property type="component" value="Unassembled WGS sequence"/>
</dbReference>
<protein>
    <submittedName>
        <fullName evidence="1">Uncharacterized protein</fullName>
    </submittedName>
</protein>
<organism evidence="1 2">
    <name type="scientific">Morganella psychrotolerans</name>
    <dbReference type="NCBI Taxonomy" id="368603"/>
    <lineage>
        <taxon>Bacteria</taxon>
        <taxon>Pseudomonadati</taxon>
        <taxon>Pseudomonadota</taxon>
        <taxon>Gammaproteobacteria</taxon>
        <taxon>Enterobacterales</taxon>
        <taxon>Morganellaceae</taxon>
        <taxon>Morganella</taxon>
    </lineage>
</organism>
<gene>
    <name evidence="1" type="ORF">AYY18_17925</name>
</gene>